<sequence>MTKNELSVLQDQSSGVNHQVQFIVDAESNASKTLNSGYRGCNDGEDLVLNNMTSQVELNMESLYNQNFEVLDKEFDITYAPSARTQDHVLQSQCFVENYGERAFDASILDIGSEGCTPEDCPELPTYGHSNMENDKREETSTSNKQNLVADSPLTNESPEVLSKAERRKLYNRESARRSRAKKQTRVNELEAMEKLFNELKPFLRNILIADTRNFIYEAILLWKQLKNLVVKNQNAAIAFGVPASPGFNRTSKVVGAKMRRSRSLVRVGSCERLHKRQSGARPLQK</sequence>
<dbReference type="InterPro" id="IPR045314">
    <property type="entry name" value="bZIP_plant_GBF1"/>
</dbReference>
<dbReference type="SUPFAM" id="SSF57959">
    <property type="entry name" value="Leucine zipper domain"/>
    <property type="match status" value="1"/>
</dbReference>
<accession>A0AAX6F472</accession>
<keyword evidence="3" id="KW-0238">DNA-binding</keyword>
<dbReference type="Gene3D" id="1.20.5.170">
    <property type="match status" value="1"/>
</dbReference>
<dbReference type="GO" id="GO:0005634">
    <property type="term" value="C:nucleus"/>
    <property type="evidence" value="ECO:0007669"/>
    <property type="project" value="UniProtKB-SubCell"/>
</dbReference>
<keyword evidence="2" id="KW-0805">Transcription regulation</keyword>
<dbReference type="AlphaFoldDB" id="A0AAX6F472"/>
<evidence type="ECO:0000256" key="6">
    <source>
        <dbReference type="SAM" id="MobiDB-lite"/>
    </source>
</evidence>
<proteinExistence type="predicted"/>
<evidence type="ECO:0000256" key="4">
    <source>
        <dbReference type="ARBA" id="ARBA00023163"/>
    </source>
</evidence>
<feature type="region of interest" description="Disordered" evidence="6">
    <location>
        <begin position="120"/>
        <end position="166"/>
    </location>
</feature>
<dbReference type="EMBL" id="JANAVB010031819">
    <property type="protein sequence ID" value="KAJ6811144.1"/>
    <property type="molecule type" value="Genomic_DNA"/>
</dbReference>
<reference evidence="8" key="1">
    <citation type="journal article" date="2023" name="GigaByte">
        <title>Genome assembly of the bearded iris, Iris pallida Lam.</title>
        <authorList>
            <person name="Bruccoleri R.E."/>
            <person name="Oakeley E.J."/>
            <person name="Faust A.M.E."/>
            <person name="Altorfer M."/>
            <person name="Dessus-Babus S."/>
            <person name="Burckhardt D."/>
            <person name="Oertli M."/>
            <person name="Naumann U."/>
            <person name="Petersen F."/>
            <person name="Wong J."/>
        </authorList>
    </citation>
    <scope>NUCLEOTIDE SEQUENCE</scope>
    <source>
        <strain evidence="8">GSM-AAB239-AS_SAM_17_03QT</strain>
    </source>
</reference>
<reference evidence="8" key="2">
    <citation type="submission" date="2023-04" db="EMBL/GenBank/DDBJ databases">
        <authorList>
            <person name="Bruccoleri R.E."/>
            <person name="Oakeley E.J."/>
            <person name="Faust A.-M."/>
            <person name="Dessus-Babus S."/>
            <person name="Altorfer M."/>
            <person name="Burckhardt D."/>
            <person name="Oertli M."/>
            <person name="Naumann U."/>
            <person name="Petersen F."/>
            <person name="Wong J."/>
        </authorList>
    </citation>
    <scope>NUCLEOTIDE SEQUENCE</scope>
    <source>
        <strain evidence="8">GSM-AAB239-AS_SAM_17_03QT</strain>
        <tissue evidence="8">Leaf</tissue>
    </source>
</reference>
<keyword evidence="5" id="KW-0539">Nucleus</keyword>
<comment type="subcellular location">
    <subcellularLocation>
        <location evidence="1">Nucleus</location>
    </subcellularLocation>
</comment>
<comment type="caution">
    <text evidence="8">The sequence shown here is derived from an EMBL/GenBank/DDBJ whole genome shotgun (WGS) entry which is preliminary data.</text>
</comment>
<dbReference type="GO" id="GO:0003700">
    <property type="term" value="F:DNA-binding transcription factor activity"/>
    <property type="evidence" value="ECO:0007669"/>
    <property type="project" value="InterPro"/>
</dbReference>
<evidence type="ECO:0000256" key="2">
    <source>
        <dbReference type="ARBA" id="ARBA00023015"/>
    </source>
</evidence>
<evidence type="ECO:0000256" key="3">
    <source>
        <dbReference type="ARBA" id="ARBA00023125"/>
    </source>
</evidence>
<evidence type="ECO:0000313" key="8">
    <source>
        <dbReference type="EMBL" id="KAJ6811144.1"/>
    </source>
</evidence>
<feature type="compositionally biased region" description="Polar residues" evidence="6">
    <location>
        <begin position="141"/>
        <end position="158"/>
    </location>
</feature>
<feature type="domain" description="BZIP" evidence="7">
    <location>
        <begin position="164"/>
        <end position="197"/>
    </location>
</feature>
<evidence type="ECO:0000256" key="1">
    <source>
        <dbReference type="ARBA" id="ARBA00004123"/>
    </source>
</evidence>
<organism evidence="8 9">
    <name type="scientific">Iris pallida</name>
    <name type="common">Sweet iris</name>
    <dbReference type="NCBI Taxonomy" id="29817"/>
    <lineage>
        <taxon>Eukaryota</taxon>
        <taxon>Viridiplantae</taxon>
        <taxon>Streptophyta</taxon>
        <taxon>Embryophyta</taxon>
        <taxon>Tracheophyta</taxon>
        <taxon>Spermatophyta</taxon>
        <taxon>Magnoliopsida</taxon>
        <taxon>Liliopsida</taxon>
        <taxon>Asparagales</taxon>
        <taxon>Iridaceae</taxon>
        <taxon>Iridoideae</taxon>
        <taxon>Irideae</taxon>
        <taxon>Iris</taxon>
    </lineage>
</organism>
<evidence type="ECO:0000313" key="9">
    <source>
        <dbReference type="Proteomes" id="UP001140949"/>
    </source>
</evidence>
<gene>
    <name evidence="8" type="ORF">M6B38_155400</name>
</gene>
<dbReference type="InterPro" id="IPR004827">
    <property type="entry name" value="bZIP"/>
</dbReference>
<keyword evidence="4" id="KW-0804">Transcription</keyword>
<protein>
    <recommendedName>
        <fullName evidence="7">BZIP domain-containing protein</fullName>
    </recommendedName>
</protein>
<dbReference type="InterPro" id="IPR046347">
    <property type="entry name" value="bZIP_sf"/>
</dbReference>
<keyword evidence="9" id="KW-1185">Reference proteome</keyword>
<dbReference type="Pfam" id="PF00170">
    <property type="entry name" value="bZIP_1"/>
    <property type="match status" value="1"/>
</dbReference>
<dbReference type="Proteomes" id="UP001140949">
    <property type="component" value="Unassembled WGS sequence"/>
</dbReference>
<evidence type="ECO:0000256" key="5">
    <source>
        <dbReference type="ARBA" id="ARBA00023242"/>
    </source>
</evidence>
<dbReference type="GO" id="GO:0003677">
    <property type="term" value="F:DNA binding"/>
    <property type="evidence" value="ECO:0007669"/>
    <property type="project" value="UniProtKB-KW"/>
</dbReference>
<dbReference type="CDD" id="cd14702">
    <property type="entry name" value="bZIP_plant_GBF1"/>
    <property type="match status" value="1"/>
</dbReference>
<evidence type="ECO:0000259" key="7">
    <source>
        <dbReference type="Pfam" id="PF00170"/>
    </source>
</evidence>
<name>A0AAX6F472_IRIPA</name>